<accession>A0A7W3MVW0</accession>
<dbReference type="SUPFAM" id="SSF69754">
    <property type="entry name" value="Ribosome binding protein Y (YfiA homologue)"/>
    <property type="match status" value="1"/>
</dbReference>
<dbReference type="Proteomes" id="UP000539313">
    <property type="component" value="Unassembled WGS sequence"/>
</dbReference>
<keyword evidence="3" id="KW-1185">Reference proteome</keyword>
<gene>
    <name evidence="2" type="ORF">HNR21_001676</name>
</gene>
<feature type="compositionally biased region" description="Basic residues" evidence="1">
    <location>
        <begin position="103"/>
        <end position="114"/>
    </location>
</feature>
<evidence type="ECO:0000313" key="3">
    <source>
        <dbReference type="Proteomes" id="UP000539313"/>
    </source>
</evidence>
<organism evidence="2 3">
    <name type="scientific">Thermomonospora cellulosilytica</name>
    <dbReference type="NCBI Taxonomy" id="1411118"/>
    <lineage>
        <taxon>Bacteria</taxon>
        <taxon>Bacillati</taxon>
        <taxon>Actinomycetota</taxon>
        <taxon>Actinomycetes</taxon>
        <taxon>Streptosporangiales</taxon>
        <taxon>Thermomonosporaceae</taxon>
        <taxon>Thermomonospora</taxon>
    </lineage>
</organism>
<dbReference type="InterPro" id="IPR036567">
    <property type="entry name" value="RHF-like"/>
</dbReference>
<proteinExistence type="predicted"/>
<feature type="region of interest" description="Disordered" evidence="1">
    <location>
        <begin position="99"/>
        <end position="122"/>
    </location>
</feature>
<sequence length="122" mass="13330">MQHREEPLPAMRITTSKRVAPEDVDRAQEVIARVLAQAPEPVLSVHLTLGVLADPAARNPAMVSVRVDLNGRPVNAHAAGPGMPHAIALAGERLRVRLERMSRTRQARRGHHHSTALEEAGR</sequence>
<dbReference type="EMBL" id="JACJII010000001">
    <property type="protein sequence ID" value="MBA9002794.1"/>
    <property type="molecule type" value="Genomic_DNA"/>
</dbReference>
<reference evidence="2 3" key="1">
    <citation type="submission" date="2020-08" db="EMBL/GenBank/DDBJ databases">
        <title>Sequencing the genomes of 1000 actinobacteria strains.</title>
        <authorList>
            <person name="Klenk H.-P."/>
        </authorList>
    </citation>
    <scope>NUCLEOTIDE SEQUENCE [LARGE SCALE GENOMIC DNA]</scope>
    <source>
        <strain evidence="2 3">DSM 45823</strain>
    </source>
</reference>
<evidence type="ECO:0000256" key="1">
    <source>
        <dbReference type="SAM" id="MobiDB-lite"/>
    </source>
</evidence>
<evidence type="ECO:0000313" key="2">
    <source>
        <dbReference type="EMBL" id="MBA9002794.1"/>
    </source>
</evidence>
<comment type="caution">
    <text evidence="2">The sequence shown here is derived from an EMBL/GenBank/DDBJ whole genome shotgun (WGS) entry which is preliminary data.</text>
</comment>
<name>A0A7W3MVW0_9ACTN</name>
<dbReference type="AlphaFoldDB" id="A0A7W3MVW0"/>
<protein>
    <submittedName>
        <fullName evidence="2">Ribosome-associated translation inhibitor RaiA</fullName>
    </submittedName>
</protein>
<dbReference type="RefSeq" id="WP_182704726.1">
    <property type="nucleotide sequence ID" value="NZ_JACJII010000001.1"/>
</dbReference>